<dbReference type="GO" id="GO:0047474">
    <property type="term" value="F:long-chain fatty acid--protein ligase activity"/>
    <property type="evidence" value="ECO:0007669"/>
    <property type="project" value="InterPro"/>
</dbReference>
<evidence type="ECO:0000259" key="1">
    <source>
        <dbReference type="Pfam" id="PF04443"/>
    </source>
</evidence>
<comment type="caution">
    <text evidence="2">The sequence shown here is derived from an EMBL/GenBank/DDBJ whole genome shotgun (WGS) entry which is preliminary data.</text>
</comment>
<gene>
    <name evidence="2" type="ORF">ESA94_06845</name>
</gene>
<keyword evidence="3" id="KW-1185">Reference proteome</keyword>
<dbReference type="Proteomes" id="UP000290204">
    <property type="component" value="Unassembled WGS sequence"/>
</dbReference>
<organism evidence="2 3">
    <name type="scientific">Lacibacter luteus</name>
    <dbReference type="NCBI Taxonomy" id="2508719"/>
    <lineage>
        <taxon>Bacteria</taxon>
        <taxon>Pseudomonadati</taxon>
        <taxon>Bacteroidota</taxon>
        <taxon>Chitinophagia</taxon>
        <taxon>Chitinophagales</taxon>
        <taxon>Chitinophagaceae</taxon>
        <taxon>Lacibacter</taxon>
    </lineage>
</organism>
<name>A0A4Q1CP25_9BACT</name>
<dbReference type="OrthoDB" id="182577at2"/>
<dbReference type="GO" id="GO:0008218">
    <property type="term" value="P:bioluminescence"/>
    <property type="evidence" value="ECO:0007669"/>
    <property type="project" value="InterPro"/>
</dbReference>
<proteinExistence type="predicted"/>
<dbReference type="EMBL" id="SDHW01000001">
    <property type="protein sequence ID" value="RXK62907.1"/>
    <property type="molecule type" value="Genomic_DNA"/>
</dbReference>
<reference evidence="2 3" key="1">
    <citation type="submission" date="2019-01" db="EMBL/GenBank/DDBJ databases">
        <title>Lacibacter sp. strain TTM-7.</title>
        <authorList>
            <person name="Chen W.-M."/>
        </authorList>
    </citation>
    <scope>NUCLEOTIDE SEQUENCE [LARGE SCALE GENOMIC DNA]</scope>
    <source>
        <strain evidence="2 3">TTM-7</strain>
    </source>
</reference>
<dbReference type="InterPro" id="IPR007534">
    <property type="entry name" value="LuxE"/>
</dbReference>
<evidence type="ECO:0000313" key="2">
    <source>
        <dbReference type="EMBL" id="RXK62907.1"/>
    </source>
</evidence>
<protein>
    <submittedName>
        <fullName evidence="2">Acyl transferase</fullName>
    </submittedName>
</protein>
<keyword evidence="2" id="KW-0808">Transferase</keyword>
<dbReference type="GO" id="GO:0016740">
    <property type="term" value="F:transferase activity"/>
    <property type="evidence" value="ECO:0007669"/>
    <property type="project" value="UniProtKB-KW"/>
</dbReference>
<dbReference type="AlphaFoldDB" id="A0A4Q1CP25"/>
<evidence type="ECO:0000313" key="3">
    <source>
        <dbReference type="Proteomes" id="UP000290204"/>
    </source>
</evidence>
<feature type="domain" description="Acyl-protein synthetase LuxE" evidence="1">
    <location>
        <begin position="12"/>
        <end position="322"/>
    </location>
</feature>
<sequence length="325" mass="36877">MPLFVNNLFQINSAVFNQAALELFSFQYKNNAVYGGFVQALNKPVGSIQTIERIPFLPISFFKTHAVKTTAFEEEQLFESSGTTQTVQSKHLVKSLKLYEDSFFNAFALQYGFVKDYCVLGLLPSYLERKHSSLVYMVQRMMDESGHPLNGFFLSNVDELAKRLIELEEQQQKTLLIGVTFGLLDFAEQYQLPLKHTIVMETGGMKGRREELTRDEVHAQLKKSFLVDKIHSEYGMTELLSQAYSKGDGIFYCPPWMKVLVREEDDPMQLKTKGKGALNIIDLANVYSCSFIATDDIGEVFEDGSFRVMGRIDNSDIRGCSLLAL</sequence>
<accession>A0A4Q1CP25</accession>
<dbReference type="Pfam" id="PF04443">
    <property type="entry name" value="LuxE"/>
    <property type="match status" value="1"/>
</dbReference>
<dbReference type="SUPFAM" id="SSF56801">
    <property type="entry name" value="Acetyl-CoA synthetase-like"/>
    <property type="match status" value="1"/>
</dbReference>